<comment type="caution">
    <text evidence="1">The sequence shown here is derived from an EMBL/GenBank/DDBJ whole genome shotgun (WGS) entry which is preliminary data.</text>
</comment>
<gene>
    <name evidence="1" type="ORF">DFR76_109234</name>
</gene>
<evidence type="ECO:0000313" key="2">
    <source>
        <dbReference type="Proteomes" id="UP000254869"/>
    </source>
</evidence>
<evidence type="ECO:0000313" key="1">
    <source>
        <dbReference type="EMBL" id="RDI63894.1"/>
    </source>
</evidence>
<reference evidence="1 2" key="1">
    <citation type="submission" date="2018-07" db="EMBL/GenBank/DDBJ databases">
        <title>Genomic Encyclopedia of Type Strains, Phase IV (KMG-IV): sequencing the most valuable type-strain genomes for metagenomic binning, comparative biology and taxonomic classification.</title>
        <authorList>
            <person name="Goeker M."/>
        </authorList>
    </citation>
    <scope>NUCLEOTIDE SEQUENCE [LARGE SCALE GENOMIC DNA]</scope>
    <source>
        <strain evidence="1 2">DSM 44290</strain>
    </source>
</reference>
<name>A0A370I3J9_9NOCA</name>
<dbReference type="AlphaFoldDB" id="A0A370I3J9"/>
<dbReference type="RefSeq" id="WP_068003391.1">
    <property type="nucleotide sequence ID" value="NZ_QQBC01000009.1"/>
</dbReference>
<dbReference type="Proteomes" id="UP000254869">
    <property type="component" value="Unassembled WGS sequence"/>
</dbReference>
<dbReference type="STRING" id="1210086.GCA_001613105_05442"/>
<protein>
    <submittedName>
        <fullName evidence="1">Uncharacterized protein</fullName>
    </submittedName>
</protein>
<keyword evidence="2" id="KW-1185">Reference proteome</keyword>
<sequence>MSVVTDAEILVALLPLYPLVAEREAMMRAAERGDRMVELDNEIFRTAAEALRGIGLAQVAWAVEAVADNRLRLGTASGPRMRA</sequence>
<dbReference type="EMBL" id="QQBC01000009">
    <property type="protein sequence ID" value="RDI63894.1"/>
    <property type="molecule type" value="Genomic_DNA"/>
</dbReference>
<proteinExistence type="predicted"/>
<accession>A0A370I3J9</accession>
<organism evidence="1 2">
    <name type="scientific">Nocardia pseudobrasiliensis</name>
    <dbReference type="NCBI Taxonomy" id="45979"/>
    <lineage>
        <taxon>Bacteria</taxon>
        <taxon>Bacillati</taxon>
        <taxon>Actinomycetota</taxon>
        <taxon>Actinomycetes</taxon>
        <taxon>Mycobacteriales</taxon>
        <taxon>Nocardiaceae</taxon>
        <taxon>Nocardia</taxon>
    </lineage>
</organism>